<evidence type="ECO:0000256" key="5">
    <source>
        <dbReference type="SAM" id="Phobius"/>
    </source>
</evidence>
<dbReference type="InterPro" id="IPR007452">
    <property type="entry name" value="TamB_C"/>
</dbReference>
<dbReference type="GO" id="GO:0097347">
    <property type="term" value="C:TAM protein secretion complex"/>
    <property type="evidence" value="ECO:0007669"/>
    <property type="project" value="TreeGrafter"/>
</dbReference>
<dbReference type="EMBL" id="PKUQ01000042">
    <property type="protein sequence ID" value="PLW75938.1"/>
    <property type="molecule type" value="Genomic_DNA"/>
</dbReference>
<dbReference type="GO" id="GO:0009306">
    <property type="term" value="P:protein secretion"/>
    <property type="evidence" value="ECO:0007669"/>
    <property type="project" value="InterPro"/>
</dbReference>
<organism evidence="7 8">
    <name type="scientific">Cohaesibacter celericrescens</name>
    <dbReference type="NCBI Taxonomy" id="2067669"/>
    <lineage>
        <taxon>Bacteria</taxon>
        <taxon>Pseudomonadati</taxon>
        <taxon>Pseudomonadota</taxon>
        <taxon>Alphaproteobacteria</taxon>
        <taxon>Hyphomicrobiales</taxon>
        <taxon>Cohaesibacteraceae</taxon>
    </lineage>
</organism>
<reference evidence="7 8" key="1">
    <citation type="submission" date="2018-01" db="EMBL/GenBank/DDBJ databases">
        <title>The draft genome sequence of Cohaesibacter sp. H1304.</title>
        <authorList>
            <person name="Wang N.-N."/>
            <person name="Du Z.-J."/>
        </authorList>
    </citation>
    <scope>NUCLEOTIDE SEQUENCE [LARGE SCALE GENOMIC DNA]</scope>
    <source>
        <strain evidence="7 8">H1304</strain>
    </source>
</reference>
<dbReference type="GO" id="GO:0005886">
    <property type="term" value="C:plasma membrane"/>
    <property type="evidence" value="ECO:0007669"/>
    <property type="project" value="InterPro"/>
</dbReference>
<evidence type="ECO:0000256" key="3">
    <source>
        <dbReference type="ARBA" id="ARBA00022989"/>
    </source>
</evidence>
<gene>
    <name evidence="7" type="ORF">C0081_17710</name>
</gene>
<evidence type="ECO:0000256" key="4">
    <source>
        <dbReference type="ARBA" id="ARBA00023136"/>
    </source>
</evidence>
<keyword evidence="8" id="KW-1185">Reference proteome</keyword>
<sequence>MIPLRKWLLRGLYTVVVLLLLVVVAVLFLLATSPGRSLTVGLVNNLASSDDQKVELVGLESVMGALQLSAVRLSDKQGVWLEAKGLSADYSLSDLLMLRFSANHITLEQLAIKRAPQATDAPAPTESGPLLPDIPAIRAQIDDIAIKSIQIDETLLGIPASLSLSGKLTLEDQPLRLSGALDILHTDGGNGYVKASWDFIPVQNRRKINISLFGPRGGLAARLMAMKDLPAIQVTLVGDGSADDWQSQLSVSLDEKPMIGGQLTARLANGTRRIEAQLDGTLAPFVPQSLLPLVAGKSQLTLSAEQIGDTKLTLPQFSFTSELASLKAVGTVDLTENTLDVSTRFQLGQEGTHIALEQPQGAPLYLGLVDLAARIHGPMSQAALQLQGSVAHIGSGQTLIEKTTVSATSNTFDVGNGTGPIKALFAIEQVATGSDPLDRMVRGPITLSIDSTLGGSSVDLTKAKLDAGLLSAVFQGVLSAKELALDGTFTLRDLDVIEPDLAGALSGELAIKGTAQAPALTLSVEGDALSVANKAIEGLQLKISADATPNAALALTARYAGAPLEIKADLTSDTDGNKQIENIVINAPDTQVKGAISLSPTGLVSGVLDAEISDFKQLGALLLQPDLEGALKAKITLSDENDRQMIALEAVAPQIITKDLSLAGLALNARIVDPSKSMAVDAKLDMGDLRAGGEQLRQFSARMVGQDGSLPFSVTALFSNSPLQIQGTLTQLANQTSLTLNQFDASWKGVALALVGPSEIDLNDGVALAKPLALSIDGGSVQVSGKAGDTLDLSVALRGLPLAIANKVAATGEDISGQLTLDARITGQADNPSVDWTGTVSRLSAKSMRQAGVPAMGIATKGLLQNNIINVQTAITGGGTKLDVNGAVSLNNQTLDLAADGTLPFSLIARTLADAGLRLDGNASLSAKISGPLSKPDITGSLATKGTRFIELSSGLVLRDLSGTVRLAGQTAQLDNFQGRIGTDGTLSMNGTVGIDPAEQIPADIKLSISKGTFKHEDILSTLFDANLTLEGKLAGQSTISGQINLTTTEISIPETLPGSVSSVDVQHVNAQGKVAEQIKSLAPKQSSQQAKSSDGSAIALNMSISSPRRIYLRGRGIDAELGGTIRILGTTDSPNPVGSMSLTRGRMDLLTKRLEFDSGSVNFAGSLDPSLDFSASSTSSGTTYTLALGGYASAPEINLSSSPEMPEDEILANLFFDRDLADLSPLQLVQLANAIATISGVNSGPGVLDRLRNLAGIDNVDVKSDEETGETTVGVGRYLNDKTYLNVEKGTASDSGKVTIDLEISKSFKARGEADTSGNSKAGIFFEKDY</sequence>
<evidence type="ECO:0000313" key="8">
    <source>
        <dbReference type="Proteomes" id="UP000234881"/>
    </source>
</evidence>
<dbReference type="RefSeq" id="WP_101535180.1">
    <property type="nucleotide sequence ID" value="NZ_PKUQ01000042.1"/>
</dbReference>
<dbReference type="Pfam" id="PF04357">
    <property type="entry name" value="TamB"/>
    <property type="match status" value="1"/>
</dbReference>
<evidence type="ECO:0000256" key="1">
    <source>
        <dbReference type="ARBA" id="ARBA00004167"/>
    </source>
</evidence>
<dbReference type="Proteomes" id="UP000234881">
    <property type="component" value="Unassembled WGS sequence"/>
</dbReference>
<dbReference type="OrthoDB" id="7784409at2"/>
<protein>
    <recommendedName>
        <fullName evidence="6">Translocation and assembly module TamB C-terminal domain-containing protein</fullName>
    </recommendedName>
</protein>
<comment type="subcellular location">
    <subcellularLocation>
        <location evidence="1">Membrane</location>
        <topology evidence="1">Single-pass membrane protein</topology>
    </subcellularLocation>
</comment>
<comment type="caution">
    <text evidence="7">The sequence shown here is derived from an EMBL/GenBank/DDBJ whole genome shotgun (WGS) entry which is preliminary data.</text>
</comment>
<feature type="transmembrane region" description="Helical" evidence="5">
    <location>
        <begin position="12"/>
        <end position="31"/>
    </location>
</feature>
<evidence type="ECO:0000313" key="7">
    <source>
        <dbReference type="EMBL" id="PLW75938.1"/>
    </source>
</evidence>
<evidence type="ECO:0000256" key="2">
    <source>
        <dbReference type="ARBA" id="ARBA00022692"/>
    </source>
</evidence>
<keyword evidence="4 5" id="KW-0472">Membrane</keyword>
<dbReference type="PANTHER" id="PTHR36985:SF1">
    <property type="entry name" value="TRANSLOCATION AND ASSEMBLY MODULE SUBUNIT TAMB"/>
    <property type="match status" value="1"/>
</dbReference>
<accession>A0A2N5XND7</accession>
<keyword evidence="2 5" id="KW-0812">Transmembrane</keyword>
<evidence type="ECO:0000259" key="6">
    <source>
        <dbReference type="Pfam" id="PF04357"/>
    </source>
</evidence>
<proteinExistence type="predicted"/>
<feature type="domain" description="Translocation and assembly module TamB C-terminal" evidence="6">
    <location>
        <begin position="976"/>
        <end position="1331"/>
    </location>
</feature>
<keyword evidence="3 5" id="KW-1133">Transmembrane helix</keyword>
<dbReference type="PANTHER" id="PTHR36985">
    <property type="entry name" value="TRANSLOCATION AND ASSEMBLY MODULE SUBUNIT TAMB"/>
    <property type="match status" value="1"/>
</dbReference>
<name>A0A2N5XND7_9HYPH</name>